<gene>
    <name evidence="3" type="ORF">SCP_1402570</name>
</gene>
<keyword evidence="4" id="KW-1185">Reference proteome</keyword>
<dbReference type="InterPro" id="IPR032675">
    <property type="entry name" value="LRR_dom_sf"/>
</dbReference>
<dbReference type="OrthoDB" id="120976at2759"/>
<dbReference type="SMART" id="SM00368">
    <property type="entry name" value="LRR_RI"/>
    <property type="match status" value="2"/>
</dbReference>
<keyword evidence="1" id="KW-0677">Repeat</keyword>
<dbReference type="InterPro" id="IPR052201">
    <property type="entry name" value="LRR-containing_regulator"/>
</dbReference>
<dbReference type="Proteomes" id="UP000287166">
    <property type="component" value="Unassembled WGS sequence"/>
</dbReference>
<dbReference type="InterPro" id="IPR001611">
    <property type="entry name" value="Leu-rich_rpt"/>
</dbReference>
<reference evidence="3 4" key="1">
    <citation type="journal article" date="2018" name="Sci. Rep.">
        <title>Genome sequence of the cauliflower mushroom Sparassis crispa (Hanabiratake) and its association with beneficial usage.</title>
        <authorList>
            <person name="Kiyama R."/>
            <person name="Furutani Y."/>
            <person name="Kawaguchi K."/>
            <person name="Nakanishi T."/>
        </authorList>
    </citation>
    <scope>NUCLEOTIDE SEQUENCE [LARGE SCALE GENOMIC DNA]</scope>
</reference>
<feature type="region of interest" description="Disordered" evidence="2">
    <location>
        <begin position="443"/>
        <end position="462"/>
    </location>
</feature>
<comment type="caution">
    <text evidence="3">The sequence shown here is derived from an EMBL/GenBank/DDBJ whole genome shotgun (WGS) entry which is preliminary data.</text>
</comment>
<dbReference type="STRING" id="139825.A0A401H380"/>
<dbReference type="InParanoid" id="A0A401H380"/>
<protein>
    <recommendedName>
        <fullName evidence="5">RNI-like protein</fullName>
    </recommendedName>
</protein>
<dbReference type="PANTHER" id="PTHR24111">
    <property type="entry name" value="LEUCINE-RICH REPEAT-CONTAINING PROTEIN 34"/>
    <property type="match status" value="1"/>
</dbReference>
<dbReference type="RefSeq" id="XP_027619762.1">
    <property type="nucleotide sequence ID" value="XM_027763961.1"/>
</dbReference>
<dbReference type="Pfam" id="PF13516">
    <property type="entry name" value="LRR_6"/>
    <property type="match status" value="2"/>
</dbReference>
<name>A0A401H380_9APHY</name>
<evidence type="ECO:0000313" key="4">
    <source>
        <dbReference type="Proteomes" id="UP000287166"/>
    </source>
</evidence>
<evidence type="ECO:0000256" key="1">
    <source>
        <dbReference type="ARBA" id="ARBA00022737"/>
    </source>
</evidence>
<dbReference type="Gene3D" id="3.80.10.10">
    <property type="entry name" value="Ribonuclease Inhibitor"/>
    <property type="match status" value="1"/>
</dbReference>
<evidence type="ECO:0008006" key="5">
    <source>
        <dbReference type="Google" id="ProtNLM"/>
    </source>
</evidence>
<proteinExistence type="predicted"/>
<evidence type="ECO:0000256" key="2">
    <source>
        <dbReference type="SAM" id="MobiDB-lite"/>
    </source>
</evidence>
<organism evidence="3 4">
    <name type="scientific">Sparassis crispa</name>
    <dbReference type="NCBI Taxonomy" id="139825"/>
    <lineage>
        <taxon>Eukaryota</taxon>
        <taxon>Fungi</taxon>
        <taxon>Dikarya</taxon>
        <taxon>Basidiomycota</taxon>
        <taxon>Agaricomycotina</taxon>
        <taxon>Agaricomycetes</taxon>
        <taxon>Polyporales</taxon>
        <taxon>Sparassidaceae</taxon>
        <taxon>Sparassis</taxon>
    </lineage>
</organism>
<dbReference type="EMBL" id="BFAD01000014">
    <property type="protein sequence ID" value="GBE88849.1"/>
    <property type="molecule type" value="Genomic_DNA"/>
</dbReference>
<evidence type="ECO:0000313" key="3">
    <source>
        <dbReference type="EMBL" id="GBE88849.1"/>
    </source>
</evidence>
<dbReference type="GeneID" id="38785766"/>
<sequence length="462" mass="51128">MSYAVHGLDVALTSVAGAQEVISTILSRRLVARLILGHNELGDDGCEELFNFLRSDLGRKYKISEISLNSNKIGDRGLLVIARYLEGNTTLGELFLQNNDFVGDAEVVSSFTAALNSSRLETLCLSTNSGLSDTFASRFLPALDCPYLHELQISALGLTRTAAPYIIEYISSPRCRLHSLQMNGNRLGLRAMQAIVRAHCRSNFSIVKTEMYASLWADGSDDEHEVEVRVGEDRRTLWKESERLLRGALDRNKHLQRQTEREAFALLRYARATLLYPKGMHKAAESCRAGPSSGSDPCVSPSVDSLFSSIGTPVNILALGPPVKPFLFSLLPTELQLYILSFLAPTLSTSQRLRIVTYASSRSTLPPLLPSLYARDCPASYPVSQPSELSAIGGSRIRRRPPADVARSLCVRKSQTNRRQDERFRWLTEMKCDVYEVDPDMSFTHENDGAEGSLANGSPHDL</sequence>
<dbReference type="PANTHER" id="PTHR24111:SF0">
    <property type="entry name" value="LEUCINE-RICH REPEAT-CONTAINING PROTEIN"/>
    <property type="match status" value="1"/>
</dbReference>
<dbReference type="AlphaFoldDB" id="A0A401H380"/>
<dbReference type="SUPFAM" id="SSF52047">
    <property type="entry name" value="RNI-like"/>
    <property type="match status" value="1"/>
</dbReference>
<accession>A0A401H380</accession>